<protein>
    <recommendedName>
        <fullName evidence="1">F-box domain-containing protein</fullName>
    </recommendedName>
</protein>
<evidence type="ECO:0000313" key="4">
    <source>
        <dbReference type="Proteomes" id="UP000426265"/>
    </source>
</evidence>
<evidence type="ECO:0000313" key="3">
    <source>
        <dbReference type="EMBL" id="VYS58098.1"/>
    </source>
</evidence>
<evidence type="ECO:0000313" key="5">
    <source>
        <dbReference type="Proteomes" id="UP000434276"/>
    </source>
</evidence>
<feature type="non-terminal residue" evidence="3">
    <location>
        <position position="1"/>
    </location>
</feature>
<dbReference type="EMBL" id="CACRSJ010000106">
    <property type="protein sequence ID" value="VYS58098.1"/>
    <property type="molecule type" value="Genomic_DNA"/>
</dbReference>
<dbReference type="InterPro" id="IPR036047">
    <property type="entry name" value="F-box-like_dom_sf"/>
</dbReference>
<dbReference type="Pfam" id="PF00646">
    <property type="entry name" value="F-box"/>
    <property type="match status" value="1"/>
</dbReference>
<dbReference type="AlphaFoldDB" id="A0A654FAH5"/>
<dbReference type="Gramene" id="AT3G21165.1">
    <property type="protein sequence ID" value="AT3G21165.1"/>
    <property type="gene ID" value="AT3G21165"/>
</dbReference>
<sequence length="82" mass="8757">TEEGKHCTSSGPEDLVVEILTRVPVVSLKQLRSTPKGWNALIKDGLCLDTTAVSSVSLDLHGIVTRCLGEGKKVSTRPELVS</sequence>
<feature type="domain" description="F-box" evidence="1">
    <location>
        <begin position="12"/>
        <end position="44"/>
    </location>
</feature>
<dbReference type="Proteomes" id="UP000426265">
    <property type="component" value="Unassembled WGS sequence"/>
</dbReference>
<dbReference type="EMBL" id="CACSHJ010000089">
    <property type="protein sequence ID" value="CAA0383167.1"/>
    <property type="molecule type" value="Genomic_DNA"/>
</dbReference>
<accession>A0A654FAH5</accession>
<dbReference type="InterPro" id="IPR001810">
    <property type="entry name" value="F-box_dom"/>
</dbReference>
<dbReference type="SUPFAM" id="SSF81383">
    <property type="entry name" value="F-box domain"/>
    <property type="match status" value="1"/>
</dbReference>
<evidence type="ECO:0000259" key="1">
    <source>
        <dbReference type="Pfam" id="PF00646"/>
    </source>
</evidence>
<accession>A0A5S9XE84</accession>
<evidence type="ECO:0000313" key="2">
    <source>
        <dbReference type="EMBL" id="CAA0383167.1"/>
    </source>
</evidence>
<proteinExistence type="predicted"/>
<reference evidence="3 4" key="1">
    <citation type="submission" date="2019-11" db="EMBL/GenBank/DDBJ databases">
        <authorList>
            <person name="Jiao W.-B."/>
            <person name="Schneeberger K."/>
        </authorList>
    </citation>
    <scope>NUCLEOTIDE SEQUENCE [LARGE SCALE GENOMIC DNA]</scope>
    <source>
        <strain evidence="4">cv. An-1</strain>
        <strain evidence="5">cv. C24</strain>
    </source>
</reference>
<organism evidence="3 4">
    <name type="scientific">Arabidopsis thaliana</name>
    <name type="common">Mouse-ear cress</name>
    <dbReference type="NCBI Taxonomy" id="3702"/>
    <lineage>
        <taxon>Eukaryota</taxon>
        <taxon>Viridiplantae</taxon>
        <taxon>Streptophyta</taxon>
        <taxon>Embryophyta</taxon>
        <taxon>Tracheophyta</taxon>
        <taxon>Spermatophyta</taxon>
        <taxon>Magnoliopsida</taxon>
        <taxon>eudicotyledons</taxon>
        <taxon>Gunneridae</taxon>
        <taxon>Pentapetalae</taxon>
        <taxon>rosids</taxon>
        <taxon>malvids</taxon>
        <taxon>Brassicales</taxon>
        <taxon>Brassicaceae</taxon>
        <taxon>Camelineae</taxon>
        <taxon>Arabidopsis</taxon>
    </lineage>
</organism>
<dbReference type="Proteomes" id="UP000434276">
    <property type="component" value="Unassembled WGS sequence"/>
</dbReference>
<name>A0A654FAH5_ARATH</name>
<gene>
    <name evidence="3" type="ORF">AN1_LOCUS13545</name>
    <name evidence="2" type="ORF">C24_LOCUS13383</name>
</gene>
<dbReference type="OrthoDB" id="674184at2759"/>
<dbReference type="ExpressionAtlas" id="A0A654FAH5">
    <property type="expression patterns" value="baseline"/>
</dbReference>